<organism evidence="17 18">
    <name type="scientific">Pedobacter montanisoli</name>
    <dbReference type="NCBI Taxonomy" id="2923277"/>
    <lineage>
        <taxon>Bacteria</taxon>
        <taxon>Pseudomonadati</taxon>
        <taxon>Bacteroidota</taxon>
        <taxon>Sphingobacteriia</taxon>
        <taxon>Sphingobacteriales</taxon>
        <taxon>Sphingobacteriaceae</taxon>
        <taxon>Pedobacter</taxon>
    </lineage>
</organism>
<dbReference type="Proteomes" id="UP001165460">
    <property type="component" value="Unassembled WGS sequence"/>
</dbReference>
<comment type="catalytic activity">
    <reaction evidence="1">
        <text>ATP + protein L-histidine = ADP + protein N-phospho-L-histidine.</text>
        <dbReference type="EC" id="2.7.13.3"/>
    </reaction>
</comment>
<feature type="transmembrane region" description="Helical" evidence="14">
    <location>
        <begin position="203"/>
        <end position="226"/>
    </location>
</feature>
<evidence type="ECO:0000313" key="18">
    <source>
        <dbReference type="Proteomes" id="UP001165460"/>
    </source>
</evidence>
<evidence type="ECO:0000256" key="4">
    <source>
        <dbReference type="ARBA" id="ARBA00022475"/>
    </source>
</evidence>
<evidence type="ECO:0000256" key="3">
    <source>
        <dbReference type="ARBA" id="ARBA00012438"/>
    </source>
</evidence>
<dbReference type="EMBL" id="JALGBH010000001">
    <property type="protein sequence ID" value="MCJ0741575.1"/>
    <property type="molecule type" value="Genomic_DNA"/>
</dbReference>
<feature type="transmembrane region" description="Helical" evidence="14">
    <location>
        <begin position="905"/>
        <end position="924"/>
    </location>
</feature>
<name>A0ABS9ZSK3_9SPHI</name>
<accession>A0ABS9ZSK3</accession>
<dbReference type="InterPro" id="IPR050398">
    <property type="entry name" value="HssS/ArlS-like"/>
</dbReference>
<keyword evidence="10" id="KW-0067">ATP-binding</keyword>
<dbReference type="InterPro" id="IPR036890">
    <property type="entry name" value="HATPase_C_sf"/>
</dbReference>
<keyword evidence="18" id="KW-1185">Reference proteome</keyword>
<feature type="domain" description="Histidine kinase" evidence="15">
    <location>
        <begin position="994"/>
        <end position="1205"/>
    </location>
</feature>
<feature type="transmembrane region" description="Helical" evidence="14">
    <location>
        <begin position="412"/>
        <end position="433"/>
    </location>
</feature>
<dbReference type="Gene3D" id="3.30.565.10">
    <property type="entry name" value="Histidine kinase-like ATPase, C-terminal domain"/>
    <property type="match status" value="1"/>
</dbReference>
<dbReference type="InterPro" id="IPR036097">
    <property type="entry name" value="HisK_dim/P_sf"/>
</dbReference>
<feature type="transmembrane region" description="Helical" evidence="14">
    <location>
        <begin position="735"/>
        <end position="756"/>
    </location>
</feature>
<dbReference type="PANTHER" id="PTHR45528:SF1">
    <property type="entry name" value="SENSOR HISTIDINE KINASE CPXA"/>
    <property type="match status" value="1"/>
</dbReference>
<dbReference type="InterPro" id="IPR003661">
    <property type="entry name" value="HisK_dim/P_dom"/>
</dbReference>
<feature type="transmembrane region" description="Helical" evidence="14">
    <location>
        <begin position="684"/>
        <end position="704"/>
    </location>
</feature>
<feature type="transmembrane region" description="Helical" evidence="14">
    <location>
        <begin position="387"/>
        <end position="405"/>
    </location>
</feature>
<keyword evidence="12" id="KW-0902">Two-component regulatory system</keyword>
<reference evidence="17" key="1">
    <citation type="submission" date="2022-03" db="EMBL/GenBank/DDBJ databases">
        <authorList>
            <person name="Woo C.Y."/>
        </authorList>
    </citation>
    <scope>NUCLEOTIDE SEQUENCE</scope>
    <source>
        <strain evidence="17">CYS-01</strain>
    </source>
</reference>
<dbReference type="CDD" id="cd00082">
    <property type="entry name" value="HisKA"/>
    <property type="match status" value="1"/>
</dbReference>
<dbReference type="GO" id="GO:0016301">
    <property type="term" value="F:kinase activity"/>
    <property type="evidence" value="ECO:0007669"/>
    <property type="project" value="UniProtKB-KW"/>
</dbReference>
<keyword evidence="7 14" id="KW-0812">Transmembrane</keyword>
<comment type="caution">
    <text evidence="17">The sequence shown here is derived from an EMBL/GenBank/DDBJ whole genome shotgun (WGS) entry which is preliminary data.</text>
</comment>
<dbReference type="EC" id="2.7.13.3" evidence="3"/>
<feature type="transmembrane region" description="Helical" evidence="14">
    <location>
        <begin position="330"/>
        <end position="353"/>
    </location>
</feature>
<evidence type="ECO:0000256" key="6">
    <source>
        <dbReference type="ARBA" id="ARBA00022679"/>
    </source>
</evidence>
<dbReference type="InterPro" id="IPR003660">
    <property type="entry name" value="HAMP_dom"/>
</dbReference>
<keyword evidence="4" id="KW-1003">Cell membrane</keyword>
<evidence type="ECO:0000256" key="13">
    <source>
        <dbReference type="ARBA" id="ARBA00023136"/>
    </source>
</evidence>
<dbReference type="RefSeq" id="WP_243358815.1">
    <property type="nucleotide sequence ID" value="NZ_JALGBH010000001.1"/>
</dbReference>
<evidence type="ECO:0000256" key="5">
    <source>
        <dbReference type="ARBA" id="ARBA00022553"/>
    </source>
</evidence>
<comment type="subcellular location">
    <subcellularLocation>
        <location evidence="2">Cell membrane</location>
        <topology evidence="2">Multi-pass membrane protein</topology>
    </subcellularLocation>
</comment>
<dbReference type="SUPFAM" id="SSF55874">
    <property type="entry name" value="ATPase domain of HSP90 chaperone/DNA topoisomerase II/histidine kinase"/>
    <property type="match status" value="1"/>
</dbReference>
<evidence type="ECO:0000256" key="14">
    <source>
        <dbReference type="SAM" id="Phobius"/>
    </source>
</evidence>
<evidence type="ECO:0000256" key="8">
    <source>
        <dbReference type="ARBA" id="ARBA00022741"/>
    </source>
</evidence>
<dbReference type="PROSITE" id="PS50109">
    <property type="entry name" value="HIS_KIN"/>
    <property type="match status" value="1"/>
</dbReference>
<evidence type="ECO:0000256" key="12">
    <source>
        <dbReference type="ARBA" id="ARBA00023012"/>
    </source>
</evidence>
<evidence type="ECO:0000256" key="11">
    <source>
        <dbReference type="ARBA" id="ARBA00022989"/>
    </source>
</evidence>
<dbReference type="InterPro" id="IPR004358">
    <property type="entry name" value="Sig_transdc_His_kin-like_C"/>
</dbReference>
<feature type="transmembrane region" description="Helical" evidence="14">
    <location>
        <begin position="287"/>
        <end position="310"/>
    </location>
</feature>
<dbReference type="SMART" id="SM00387">
    <property type="entry name" value="HATPase_c"/>
    <property type="match status" value="1"/>
</dbReference>
<evidence type="ECO:0000259" key="16">
    <source>
        <dbReference type="PROSITE" id="PS50885"/>
    </source>
</evidence>
<evidence type="ECO:0000259" key="15">
    <source>
        <dbReference type="PROSITE" id="PS50109"/>
    </source>
</evidence>
<proteinExistence type="predicted"/>
<feature type="transmembrane region" description="Helical" evidence="14">
    <location>
        <begin position="176"/>
        <end position="198"/>
    </location>
</feature>
<dbReference type="Pfam" id="PF02518">
    <property type="entry name" value="HATPase_c"/>
    <property type="match status" value="1"/>
</dbReference>
<keyword evidence="8" id="KW-0547">Nucleotide-binding</keyword>
<dbReference type="SUPFAM" id="SSF47384">
    <property type="entry name" value="Homodimeric domain of signal transducing histidine kinase"/>
    <property type="match status" value="1"/>
</dbReference>
<feature type="domain" description="HAMP" evidence="16">
    <location>
        <begin position="925"/>
        <end position="977"/>
    </location>
</feature>
<keyword evidence="6" id="KW-0808">Transferase</keyword>
<evidence type="ECO:0000256" key="9">
    <source>
        <dbReference type="ARBA" id="ARBA00022777"/>
    </source>
</evidence>
<evidence type="ECO:0000313" key="17">
    <source>
        <dbReference type="EMBL" id="MCJ0741575.1"/>
    </source>
</evidence>
<dbReference type="Gene3D" id="1.10.287.130">
    <property type="match status" value="1"/>
</dbReference>
<keyword evidence="13 14" id="KW-0472">Membrane</keyword>
<dbReference type="InterPro" id="IPR003594">
    <property type="entry name" value="HATPase_dom"/>
</dbReference>
<keyword evidence="11 14" id="KW-1133">Transmembrane helix</keyword>
<sequence length="1205" mass="139640">MHEASELQNNLIKKEKIATGFFADPNKIEVLKKLVDNDSLAIEFINLYRPQGVNMFIYKNDMLEFWSTQAVLPPNILKLKEGISFNKLPNGYYETIKKTVGNYKFVFLITVKSQYKIENQYLKNEIIPELFPNKTLDIAGFSDKETTEIFSAEKDYLFTVKLSSSYNHNIYTTLQAWLWILGLLSICMFVNSCCLWLVKRDKLVLATIIITVFFLVLRLTDLHFFWLNHQFNSEIFNPVIYAESDLLPSLGDLLNNTLAATWILVFIYVHRRKYHWPQFISRNKSLVYLLTMVFLSIIWSLGILTEDIFFGLIYNSKIEFNINNIVNLSYISWICILILCLFWLNIYMLIQVFVEWCNKLGMKSLGKWVVFFLLLIAYTIYKLYTDYTVFYLIYGIFIAATAHYYTHRNKKYIVSIFTLIYLCLALLTAIKYLKFTDIKERSSRAALAEKLLYEEDPKLISSLEEIEKNLATDTIITNYFKQPLLTQTYSFHNYVIKNYLDGYLSKYEFNIYEYNVDNSSLKRDESLPIYKYYDLVKSGAIKTQQSDYFYRVNDTFGFQNYFGIIPIFSGPNFLGSIIIDLKTRAFDYDAYFPDLLINGKIRKDEDLSQYSLAFYKDNQLVSRSGKYVYPVINNLFKDNIDGVDFYNEKATHYNHAIYAPSKDRLIVISKEKVPFTERLTTVSFFFLIFIIFGACVNIIVWFAVNISKSKGGIFTINKYLLISEKKILYKTRIQFSIIFSVVATLIIVGWATFFNIKQQYLEQQKQELRDKMRKVQVGYEKYVAALDKISISEDSKMEFNQFADVNGALLNLYDKDGNLILSSIPKLFDYGIIAPRMGAVAYINLSRLKKSEFLNSSENIANFKYAAIYAPIRNAMNQTIGYLGFPYYSTDTDYKAKIAQFINTLINIYALVFVLIGVLAVFLANQITSPLTFIQENIKEIKLGQKNQPIVWHRQDEIGSLIREYNKMIAELEISANKLARSERESAWREMAKQVAHEIKNPLTPLKLGVQLIEKSWRERDPNFESKFEKFNKSFVEQIDSLATIASEFSNFAKMPDTKVEKLELLPIIEQAIAVFSTADNVEINIKNNTSKPLVVMGDRDQLLRTFNNLFKNAIEASEQKAQCIINLFLANDEHNAYIQVQDNGKGIDPKLYHRIFIPNFTTKSSGTGLGLAFVKQAIENTGGKIDFSSVVNKGTKFYLTFPLV</sequence>
<dbReference type="InterPro" id="IPR005467">
    <property type="entry name" value="His_kinase_dom"/>
</dbReference>
<dbReference type="PRINTS" id="PR00344">
    <property type="entry name" value="BCTRLSENSOR"/>
</dbReference>
<evidence type="ECO:0000256" key="10">
    <source>
        <dbReference type="ARBA" id="ARBA00022840"/>
    </source>
</evidence>
<evidence type="ECO:0000256" key="2">
    <source>
        <dbReference type="ARBA" id="ARBA00004651"/>
    </source>
</evidence>
<gene>
    <name evidence="17" type="ORF">MMF97_02550</name>
</gene>
<dbReference type="SUPFAM" id="SSF158472">
    <property type="entry name" value="HAMP domain-like"/>
    <property type="match status" value="1"/>
</dbReference>
<feature type="transmembrane region" description="Helical" evidence="14">
    <location>
        <begin position="365"/>
        <end position="381"/>
    </location>
</feature>
<protein>
    <recommendedName>
        <fullName evidence="3">histidine kinase</fullName>
        <ecNumber evidence="3">2.7.13.3</ecNumber>
    </recommendedName>
</protein>
<dbReference type="Gene3D" id="6.10.340.10">
    <property type="match status" value="1"/>
</dbReference>
<evidence type="ECO:0000256" key="7">
    <source>
        <dbReference type="ARBA" id="ARBA00022692"/>
    </source>
</evidence>
<keyword evidence="9 17" id="KW-0418">Kinase</keyword>
<dbReference type="PROSITE" id="PS50885">
    <property type="entry name" value="HAMP"/>
    <property type="match status" value="1"/>
</dbReference>
<evidence type="ECO:0000256" key="1">
    <source>
        <dbReference type="ARBA" id="ARBA00000085"/>
    </source>
</evidence>
<dbReference type="SMART" id="SM00388">
    <property type="entry name" value="HisKA"/>
    <property type="match status" value="1"/>
</dbReference>
<feature type="transmembrane region" description="Helical" evidence="14">
    <location>
        <begin position="246"/>
        <end position="267"/>
    </location>
</feature>
<keyword evidence="5" id="KW-0597">Phosphoprotein</keyword>
<dbReference type="PANTHER" id="PTHR45528">
    <property type="entry name" value="SENSOR HISTIDINE KINASE CPXA"/>
    <property type="match status" value="1"/>
</dbReference>